<dbReference type="AlphaFoldDB" id="A0A444VWR6"/>
<dbReference type="RefSeq" id="WP_129747822.1">
    <property type="nucleotide sequence ID" value="NZ_JUIV01000011.1"/>
</dbReference>
<evidence type="ECO:0000313" key="1">
    <source>
        <dbReference type="EMBL" id="RYJ38030.1"/>
    </source>
</evidence>
<organism evidence="1 2">
    <name type="scientific">Flavobacterium anhuiense</name>
    <dbReference type="NCBI Taxonomy" id="459526"/>
    <lineage>
        <taxon>Bacteria</taxon>
        <taxon>Pseudomonadati</taxon>
        <taxon>Bacteroidota</taxon>
        <taxon>Flavobacteriia</taxon>
        <taxon>Flavobacteriales</taxon>
        <taxon>Flavobacteriaceae</taxon>
        <taxon>Flavobacterium</taxon>
    </lineage>
</organism>
<gene>
    <name evidence="1" type="ORF">NU08_2933</name>
</gene>
<protein>
    <submittedName>
        <fullName evidence="1">Uncharacterized protein</fullName>
    </submittedName>
</protein>
<dbReference type="OrthoDB" id="705991at2"/>
<proteinExistence type="predicted"/>
<dbReference type="Proteomes" id="UP000290433">
    <property type="component" value="Unassembled WGS sequence"/>
</dbReference>
<sequence length="278" mass="32302">MDSKQLFRLFNSKFFKANWLDENGKLAQNDGEVKWFYCGINQDFNSEIVNETINKTFEEDEVYLFISSNKSSLVSKSIVVEEIGKMLHKKEIGVMNKSCTKIIHFTTYGVFSSGIIRDFPKSRLRTVGTPLKVVFHANILDSSTEKVADAIEDHFSNLEEELHRDYGGILEHLWIDLELVESHLKSRDSWHFRFQKRVDNPESHTELYSYNVGHYSVKPDFEKLRKLSSETSICSYIFELLYESTQVLVNKQKKLDGFNATAFRQDFLSACKKLGYID</sequence>
<reference evidence="1 2" key="1">
    <citation type="submission" date="2014-12" db="EMBL/GenBank/DDBJ databases">
        <title>Genome sequence of Flavobacterium anhuiense RCM74.</title>
        <authorList>
            <person name="Kim J.F."/>
            <person name="Song J.Y."/>
            <person name="Kwak M.-J."/>
            <person name="Lee S.-W."/>
        </authorList>
    </citation>
    <scope>NUCLEOTIDE SEQUENCE [LARGE SCALE GENOMIC DNA]</scope>
    <source>
        <strain evidence="1 2">RCM74</strain>
    </source>
</reference>
<dbReference type="EMBL" id="JUIV01000011">
    <property type="protein sequence ID" value="RYJ38030.1"/>
    <property type="molecule type" value="Genomic_DNA"/>
</dbReference>
<comment type="caution">
    <text evidence="1">The sequence shown here is derived from an EMBL/GenBank/DDBJ whole genome shotgun (WGS) entry which is preliminary data.</text>
</comment>
<accession>A0A444VWR6</accession>
<name>A0A444VWR6_9FLAO</name>
<evidence type="ECO:0000313" key="2">
    <source>
        <dbReference type="Proteomes" id="UP000290433"/>
    </source>
</evidence>